<dbReference type="InterPro" id="IPR002182">
    <property type="entry name" value="NB-ARC"/>
</dbReference>
<keyword evidence="2" id="KW-0433">Leucine-rich repeat</keyword>
<dbReference type="InterPro" id="IPR032675">
    <property type="entry name" value="LRR_dom_sf"/>
</dbReference>
<dbReference type="SUPFAM" id="SSF52540">
    <property type="entry name" value="P-loop containing nucleoside triphosphate hydrolases"/>
    <property type="match status" value="1"/>
</dbReference>
<evidence type="ECO:0000259" key="7">
    <source>
        <dbReference type="Pfam" id="PF00931"/>
    </source>
</evidence>
<gene>
    <name evidence="11" type="ORF">NCGR_LOCUS21467</name>
</gene>
<proteinExistence type="inferred from homology"/>
<dbReference type="InterPro" id="IPR056789">
    <property type="entry name" value="LRR_R13L1-DRL21"/>
</dbReference>
<dbReference type="GO" id="GO:0005524">
    <property type="term" value="F:ATP binding"/>
    <property type="evidence" value="ECO:0007669"/>
    <property type="project" value="UniProtKB-KW"/>
</dbReference>
<dbReference type="InterPro" id="IPR041118">
    <property type="entry name" value="Rx_N"/>
</dbReference>
<evidence type="ECO:0000256" key="1">
    <source>
        <dbReference type="ARBA" id="ARBA00008894"/>
    </source>
</evidence>
<evidence type="ECO:0000259" key="8">
    <source>
        <dbReference type="Pfam" id="PF18052"/>
    </source>
</evidence>
<dbReference type="GO" id="GO:0006952">
    <property type="term" value="P:defense response"/>
    <property type="evidence" value="ECO:0007669"/>
    <property type="project" value="UniProtKB-KW"/>
</dbReference>
<dbReference type="Gene3D" id="3.40.50.300">
    <property type="entry name" value="P-loop containing nucleotide triphosphate hydrolases"/>
    <property type="match status" value="1"/>
</dbReference>
<evidence type="ECO:0000259" key="10">
    <source>
        <dbReference type="Pfam" id="PF25019"/>
    </source>
</evidence>
<comment type="caution">
    <text evidence="11">The sequence shown here is derived from an EMBL/GenBank/DDBJ whole genome shotgun (WGS) entry which is preliminary data.</text>
</comment>
<feature type="domain" description="Disease resistance protein winged helix" evidence="9">
    <location>
        <begin position="503"/>
        <end position="573"/>
    </location>
</feature>
<feature type="domain" description="NB-ARC" evidence="7">
    <location>
        <begin position="258"/>
        <end position="417"/>
    </location>
</feature>
<keyword evidence="3" id="KW-0677">Repeat</keyword>
<evidence type="ECO:0000313" key="11">
    <source>
        <dbReference type="EMBL" id="CAD6231359.1"/>
    </source>
</evidence>
<dbReference type="Gene3D" id="3.80.10.10">
    <property type="entry name" value="Ribonuclease Inhibitor"/>
    <property type="match status" value="4"/>
</dbReference>
<dbReference type="OrthoDB" id="606319at2759"/>
<dbReference type="GO" id="GO:0043531">
    <property type="term" value="F:ADP binding"/>
    <property type="evidence" value="ECO:0007669"/>
    <property type="project" value="InterPro"/>
</dbReference>
<sequence length="1378" mass="156796">MRVPMMAASHLVSAAQWIAGVITEQVITSKLKEWVSQFSGLGTDIDSLKAQMSFVETALSMAQGRRIRNNHLTSLLAKLHQLLYDADDALDEIEYHRIHQDQDARSRDQQATSGSMVHAPSTAATAVLHLLSDVVSHQPLASSTFRDMFMYPWPWGPRKRRKLTADTNALDLPLVELDWGALGRRIREATSQLRVVSEQVHRALQLEELKSISQAAHSQLNNLRLTTSYPAGEHKMFGRNGEDSIIEVLTDIRCCSQSRLLVLPVVGNGGIGKTTLLQHVYHDKRIRSFFHTRMWICVSHCHNFSVLRLTREMLEAATGNKQDRGSKNLDSLQNNLVKRLQGKRFLLVFDDLWTVDEKKWELLLAPFNYIKASTNCTILVTTRDRRVAELISTTSPINLSGLEREVFWDCFRAYIFGDEKHDGHQHLQPIGREIARKLNGYPLAAKSVGALLRKDLTIEHWSRILESRAWEEQNGTDGIMSILRLSYEYLPFHLQRCFSYCSLFPKGYRFLEKDLVLIWNSQGFIDTRFDRKPEEVGHEYMNHLVCLGFFQKEVNPANCETWYLMHDIIHDLAINVSSHYCLTIDRISTFNMHPSATIRHMSIITETMYHEDISSNATRNEDIEKVVVKIASLLQKKYLRSLMLFGRYDSNFAHVFRLAFREATNMRSIIMCMMSYHEGSLLYDLSQCIHLRYIKIIAYDQVQLPEVLGRLYHLQVLDVGGTTGDLTRNVSSGYSEASAPAWLAKHMFLTSLRCLYLDNCKGCKDLPSFSLFPALKKLHLISLLDITELQSASLEEVILSDMPKLKKWSSSEKYQLIDDLQVLEICNCPILRYLPLPPTCNSAVAKYRQLQSVVIKGCPCLMGLPPLPLGPKIKLLVEDVQSFPCSRMSYSADTNPSLLLMGKDDLRVLDGNVISFQNLASLQELSIDTCPNLTSISWQGLHQFSILKDLTIYHCPNLLSVQMTETERTLAKGLLPSLQRLEIWSCGITGKNLSCLLSHAPNLSFLKLKECRRIRRLTVHQHADQGSPILLPDGAAADGLLHIHPRSVSSLQELCFDSCPTICENGEGLRGLITLKKLEIYECPRFLSYIVFQNEDIHHVEGTCLLPSSLQVLKITKAEWKSMSLHGLTAVESLSICHSELEAPHMESSTKLKYIQVLGCTELTSIQGLQLCVELKKLEVVFTHGFWRAWDLELQREGESNKLLFPVELIHTSDSSMLTLSICKHLDHLRRLEFRGLSNKLETEQEKALQQLTSLNELQFFDCDYGFSVPVELHQLTSLKKLELMNCSTISSFSERGLPPRLEHLVIIDCKYLESLPAGIYENSFLKKLEMKSCPRIRSLPRGGLPASLRELRFEKCSSKLQEHLQSMDKADMVIVWS</sequence>
<evidence type="ECO:0000256" key="4">
    <source>
        <dbReference type="ARBA" id="ARBA00022741"/>
    </source>
</evidence>
<dbReference type="Gene3D" id="1.10.8.430">
    <property type="entry name" value="Helical domain of apoptotic protease-activating factors"/>
    <property type="match status" value="1"/>
</dbReference>
<feature type="domain" description="R13L1/DRL21-like LRR repeat region" evidence="10">
    <location>
        <begin position="733"/>
        <end position="781"/>
    </location>
</feature>
<evidence type="ECO:0000256" key="3">
    <source>
        <dbReference type="ARBA" id="ARBA00022737"/>
    </source>
</evidence>
<name>A0A811NPP2_9POAL</name>
<evidence type="ECO:0000256" key="2">
    <source>
        <dbReference type="ARBA" id="ARBA00022614"/>
    </source>
</evidence>
<dbReference type="InterPro" id="IPR036388">
    <property type="entry name" value="WH-like_DNA-bd_sf"/>
</dbReference>
<dbReference type="PANTHER" id="PTHR36766:SF40">
    <property type="entry name" value="DISEASE RESISTANCE PROTEIN RGA3"/>
    <property type="match status" value="1"/>
</dbReference>
<organism evidence="11 12">
    <name type="scientific">Miscanthus lutarioriparius</name>
    <dbReference type="NCBI Taxonomy" id="422564"/>
    <lineage>
        <taxon>Eukaryota</taxon>
        <taxon>Viridiplantae</taxon>
        <taxon>Streptophyta</taxon>
        <taxon>Embryophyta</taxon>
        <taxon>Tracheophyta</taxon>
        <taxon>Spermatophyta</taxon>
        <taxon>Magnoliopsida</taxon>
        <taxon>Liliopsida</taxon>
        <taxon>Poales</taxon>
        <taxon>Poaceae</taxon>
        <taxon>PACMAD clade</taxon>
        <taxon>Panicoideae</taxon>
        <taxon>Andropogonodae</taxon>
        <taxon>Andropogoneae</taxon>
        <taxon>Saccharinae</taxon>
        <taxon>Miscanthus</taxon>
    </lineage>
</organism>
<accession>A0A811NPP2</accession>
<dbReference type="GO" id="GO:0051707">
    <property type="term" value="P:response to other organism"/>
    <property type="evidence" value="ECO:0007669"/>
    <property type="project" value="UniProtKB-ARBA"/>
</dbReference>
<dbReference type="Gene3D" id="1.20.5.4130">
    <property type="match status" value="1"/>
</dbReference>
<dbReference type="Proteomes" id="UP000604825">
    <property type="component" value="Unassembled WGS sequence"/>
</dbReference>
<dbReference type="Pfam" id="PF00931">
    <property type="entry name" value="NB-ARC"/>
    <property type="match status" value="1"/>
</dbReference>
<keyword evidence="6" id="KW-0067">ATP-binding</keyword>
<dbReference type="Gene3D" id="1.10.10.10">
    <property type="entry name" value="Winged helix-like DNA-binding domain superfamily/Winged helix DNA-binding domain"/>
    <property type="match status" value="1"/>
</dbReference>
<dbReference type="SUPFAM" id="SSF52058">
    <property type="entry name" value="L domain-like"/>
    <property type="match status" value="2"/>
</dbReference>
<dbReference type="InterPro" id="IPR027417">
    <property type="entry name" value="P-loop_NTPase"/>
</dbReference>
<dbReference type="PANTHER" id="PTHR36766">
    <property type="entry name" value="PLANT BROAD-SPECTRUM MILDEW RESISTANCE PROTEIN RPW8"/>
    <property type="match status" value="1"/>
</dbReference>
<dbReference type="Pfam" id="PF23559">
    <property type="entry name" value="WHD_DRP"/>
    <property type="match status" value="1"/>
</dbReference>
<keyword evidence="4" id="KW-0547">Nucleotide-binding</keyword>
<evidence type="ECO:0000259" key="9">
    <source>
        <dbReference type="Pfam" id="PF23559"/>
    </source>
</evidence>
<protein>
    <submittedName>
        <fullName evidence="11">Uncharacterized protein</fullName>
    </submittedName>
</protein>
<evidence type="ECO:0000256" key="5">
    <source>
        <dbReference type="ARBA" id="ARBA00022821"/>
    </source>
</evidence>
<keyword evidence="12" id="KW-1185">Reference proteome</keyword>
<keyword evidence="5" id="KW-0611">Plant defense</keyword>
<reference evidence="11" key="1">
    <citation type="submission" date="2020-10" db="EMBL/GenBank/DDBJ databases">
        <authorList>
            <person name="Han B."/>
            <person name="Lu T."/>
            <person name="Zhao Q."/>
            <person name="Huang X."/>
            <person name="Zhao Y."/>
        </authorList>
    </citation>
    <scope>NUCLEOTIDE SEQUENCE</scope>
</reference>
<evidence type="ECO:0000256" key="6">
    <source>
        <dbReference type="ARBA" id="ARBA00022840"/>
    </source>
</evidence>
<dbReference type="PRINTS" id="PR00364">
    <property type="entry name" value="DISEASERSIST"/>
</dbReference>
<dbReference type="Pfam" id="PF18052">
    <property type="entry name" value="Rx_N"/>
    <property type="match status" value="1"/>
</dbReference>
<dbReference type="Pfam" id="PF25019">
    <property type="entry name" value="LRR_R13L1-DRL21"/>
    <property type="match status" value="1"/>
</dbReference>
<dbReference type="EMBL" id="CAJGYO010000005">
    <property type="protein sequence ID" value="CAD6231359.1"/>
    <property type="molecule type" value="Genomic_DNA"/>
</dbReference>
<comment type="similarity">
    <text evidence="1">Belongs to the disease resistance NB-LRR family.</text>
</comment>
<dbReference type="InterPro" id="IPR042197">
    <property type="entry name" value="Apaf_helical"/>
</dbReference>
<dbReference type="InterPro" id="IPR058922">
    <property type="entry name" value="WHD_DRP"/>
</dbReference>
<feature type="domain" description="Disease resistance N-terminal" evidence="8">
    <location>
        <begin position="25"/>
        <end position="106"/>
    </location>
</feature>
<evidence type="ECO:0000313" key="12">
    <source>
        <dbReference type="Proteomes" id="UP000604825"/>
    </source>
</evidence>